<dbReference type="EMBL" id="CP157948">
    <property type="protein sequence ID" value="XBS88766.1"/>
    <property type="molecule type" value="Genomic_DNA"/>
</dbReference>
<dbReference type="RefSeq" id="WP_350015541.1">
    <property type="nucleotide sequence ID" value="NZ_CP157948.1"/>
</dbReference>
<evidence type="ECO:0000256" key="2">
    <source>
        <dbReference type="SAM" id="SignalP"/>
    </source>
</evidence>
<protein>
    <submittedName>
        <fullName evidence="3">Ig-like domain-containing protein</fullName>
    </submittedName>
</protein>
<dbReference type="SUPFAM" id="SSF49899">
    <property type="entry name" value="Concanavalin A-like lectins/glucanases"/>
    <property type="match status" value="1"/>
</dbReference>
<organism evidence="3">
    <name type="scientific">Rhodanobacter sp. IGA1.0</name>
    <dbReference type="NCBI Taxonomy" id="3158582"/>
    <lineage>
        <taxon>Bacteria</taxon>
        <taxon>Pseudomonadati</taxon>
        <taxon>Pseudomonadota</taxon>
        <taxon>Gammaproteobacteria</taxon>
        <taxon>Lysobacterales</taxon>
        <taxon>Rhodanobacteraceae</taxon>
        <taxon>Rhodanobacter</taxon>
    </lineage>
</organism>
<dbReference type="Gene3D" id="2.60.120.260">
    <property type="entry name" value="Galactose-binding domain-like"/>
    <property type="match status" value="1"/>
</dbReference>
<evidence type="ECO:0000256" key="1">
    <source>
        <dbReference type="SAM" id="MobiDB-lite"/>
    </source>
</evidence>
<feature type="signal peptide" evidence="2">
    <location>
        <begin position="1"/>
        <end position="24"/>
    </location>
</feature>
<dbReference type="Gene3D" id="3.20.20.140">
    <property type="entry name" value="Metal-dependent hydrolases"/>
    <property type="match status" value="1"/>
</dbReference>
<dbReference type="InterPro" id="IPR013320">
    <property type="entry name" value="ConA-like_dom_sf"/>
</dbReference>
<dbReference type="InterPro" id="IPR016195">
    <property type="entry name" value="Pol/histidinol_Pase-like"/>
</dbReference>
<keyword evidence="2" id="KW-0732">Signal</keyword>
<dbReference type="Gene3D" id="2.60.40.10">
    <property type="entry name" value="Immunoglobulins"/>
    <property type="match status" value="2"/>
</dbReference>
<dbReference type="AlphaFoldDB" id="A0AAU7QGQ7"/>
<dbReference type="NCBIfam" id="NF038032">
    <property type="entry name" value="CehA_McbA_metalo"/>
    <property type="match status" value="1"/>
</dbReference>
<dbReference type="InterPro" id="IPR013783">
    <property type="entry name" value="Ig-like_fold"/>
</dbReference>
<sequence>MSWNNKIVRSLMLAGCVACWPTLAAPLLPDHQEFDAALQVPFQATAGRDIVMHFEYPGANPGTPVAWQVALLDRDGQTLREWNGGSVLHTRQAQASIHWDGLDARHQPLAAGYYSLRLRAIALDDDNAHRIGSGLASRALTLAERLAPEAITEQRQEIQIGHVPAAVMPRFTALAQHAAPQTFAASTGGLPYTVWYGDLHSQTNHSDGGGDLATCHGEQNPQSSAYGPTDAYQYAMGRGLDMLMTSEHNHMYDGSTGTNTSANPATAHNLFASGLQAAAAFRAAHPNFLAIYGQEWGVISNGGHMNIFNADGLIEWEKNSAGQLIGDYEIAKGDYGSLYTLMRSKGWIGQFNHPAQSGQFKVGGTDFGYTADGDQVMVLAEVLNSSAFSVNTTESETVRPNYEIAFNTILERGYHVAPSSDQDNHCANWGASFSNRTGVLIPTGTALSLDSFLEALRARRVFATEDKTAQIVLTANGHVMGERFANSGPLTLDVNYASTSGQTAQHVELFEGVPGSNGSVTSLSGTATTTVTPTAGEHFYYAKITQANGLRLWSAPVWVTEGSGGGGDTTAPTATASENGRSGSITLNATASDNVGVTRVEFYVDGALKATDASSPYSATLDSTTLGDGTHALIAKAYDAAGNVGSSSPVSFSVANGSSGDNTAPTVSASESGSSGSITFNATASDNVGVARVEFYVDGTLKATDASSPYSATLDSTTLSDGAHALIARAYDAAGNIGSSTAVAFSVSNATGTPTQLIANGGFESGTTGWTQTSGVITSDSSEPAHAGSWKAWLDGYGSSHTDYVRQQVSIPVTVAHATLKFFLHVDTAESGSTAYDTLQVQLITSTGKYINLASFSNTNAASGYQQHTINLDAYKGQTVQINFYGKEDASLATSFVLDDVGVEAQ</sequence>
<dbReference type="SUPFAM" id="SSF89550">
    <property type="entry name" value="PHP domain-like"/>
    <property type="match status" value="1"/>
</dbReference>
<reference evidence="3" key="1">
    <citation type="submission" date="2024-06" db="EMBL/GenBank/DDBJ databases">
        <authorList>
            <person name="Sun Y."/>
        </authorList>
    </citation>
    <scope>NUCLEOTIDE SEQUENCE</scope>
    <source>
        <strain evidence="3">IGA1.0</strain>
    </source>
</reference>
<dbReference type="Pfam" id="PF17957">
    <property type="entry name" value="Big_7"/>
    <property type="match status" value="2"/>
</dbReference>
<feature type="chain" id="PRO_5043694754" evidence="2">
    <location>
        <begin position="25"/>
        <end position="906"/>
    </location>
</feature>
<dbReference type="Gene3D" id="2.60.40.4070">
    <property type="match status" value="1"/>
</dbReference>
<name>A0AAU7QGQ7_9GAMM</name>
<feature type="region of interest" description="Disordered" evidence="1">
    <location>
        <begin position="563"/>
        <end position="582"/>
    </location>
</feature>
<proteinExistence type="predicted"/>
<accession>A0AAU7QGQ7</accession>
<gene>
    <name evidence="3" type="ORF">ABNK63_10140</name>
</gene>
<evidence type="ECO:0000313" key="3">
    <source>
        <dbReference type="EMBL" id="XBS88766.1"/>
    </source>
</evidence>